<evidence type="ECO:0000313" key="3">
    <source>
        <dbReference type="Proteomes" id="UP000197032"/>
    </source>
</evidence>
<sequence length="77" mass="8721">MKLVLLVLGFSLIALYEVPPLVKKKSWKELIAFALLMLMGVTMAVFQVLEIPFPNPNKAIEFVFKPVSQLVERMLTS</sequence>
<protein>
    <submittedName>
        <fullName evidence="2">Uncharacterized protein</fullName>
    </submittedName>
</protein>
<dbReference type="EMBL" id="BDGJ01000078">
    <property type="protein sequence ID" value="GAW92421.1"/>
    <property type="molecule type" value="Genomic_DNA"/>
</dbReference>
<accession>A0A1Z5HSX1</accession>
<evidence type="ECO:0000313" key="2">
    <source>
        <dbReference type="EMBL" id="GAW92421.1"/>
    </source>
</evidence>
<keyword evidence="1" id="KW-0472">Membrane</keyword>
<feature type="transmembrane region" description="Helical" evidence="1">
    <location>
        <begin position="30"/>
        <end position="49"/>
    </location>
</feature>
<organism evidence="2 3">
    <name type="scientific">Calderihabitans maritimus</name>
    <dbReference type="NCBI Taxonomy" id="1246530"/>
    <lineage>
        <taxon>Bacteria</taxon>
        <taxon>Bacillati</taxon>
        <taxon>Bacillota</taxon>
        <taxon>Clostridia</taxon>
        <taxon>Neomoorellales</taxon>
        <taxon>Calderihabitantaceae</taxon>
        <taxon>Calderihabitans</taxon>
    </lineage>
</organism>
<evidence type="ECO:0000256" key="1">
    <source>
        <dbReference type="SAM" id="Phobius"/>
    </source>
</evidence>
<reference evidence="3" key="1">
    <citation type="journal article" date="2017" name="Appl. Environ. Microbiol.">
        <title>Genomic analysis of Calderihabitans maritimus KKC1, a thermophilic hydrogenogenic carboxydotrophic bacterium isolated from marine sediment.</title>
        <authorList>
            <person name="Omae K."/>
            <person name="Yoneda Y."/>
            <person name="Fukuyama Y."/>
            <person name="Yoshida T."/>
            <person name="Sako Y."/>
        </authorList>
    </citation>
    <scope>NUCLEOTIDE SEQUENCE [LARGE SCALE GENOMIC DNA]</scope>
    <source>
        <strain evidence="3">KKC1</strain>
    </source>
</reference>
<name>A0A1Z5HSX1_9FIRM</name>
<dbReference type="AlphaFoldDB" id="A0A1Z5HSX1"/>
<proteinExistence type="predicted"/>
<keyword evidence="3" id="KW-1185">Reference proteome</keyword>
<dbReference type="OrthoDB" id="2112909at2"/>
<keyword evidence="1" id="KW-0812">Transmembrane</keyword>
<keyword evidence="1" id="KW-1133">Transmembrane helix</keyword>
<gene>
    <name evidence="2" type="ORF">KKC1_15750</name>
</gene>
<dbReference type="Proteomes" id="UP000197032">
    <property type="component" value="Unassembled WGS sequence"/>
</dbReference>
<dbReference type="RefSeq" id="WP_088553781.1">
    <property type="nucleotide sequence ID" value="NZ_BDGJ01000078.1"/>
</dbReference>
<comment type="caution">
    <text evidence="2">The sequence shown here is derived from an EMBL/GenBank/DDBJ whole genome shotgun (WGS) entry which is preliminary data.</text>
</comment>